<evidence type="ECO:0000313" key="2">
    <source>
        <dbReference type="EMBL" id="EHO68867.1"/>
    </source>
</evidence>
<comment type="caution">
    <text evidence="2">The sequence shown here is derived from an EMBL/GenBank/DDBJ whole genome shotgun (WGS) entry which is preliminary data.</text>
</comment>
<accession>H1Q3I1</accession>
<feature type="region of interest" description="Disordered" evidence="1">
    <location>
        <begin position="33"/>
        <end position="56"/>
    </location>
</feature>
<protein>
    <submittedName>
        <fullName evidence="2">Uncharacterized protein</fullName>
    </submittedName>
</protein>
<dbReference type="STRING" id="883158.HMPREF9140_01469"/>
<sequence>MKKVEFKRRLYVRPETSIVELEDELSICQTSVVPQVPGSTEEEWEDEEIEIGEETI</sequence>
<dbReference type="Proteomes" id="UP000016023">
    <property type="component" value="Unassembled WGS sequence"/>
</dbReference>
<keyword evidence="3" id="KW-1185">Reference proteome</keyword>
<dbReference type="EMBL" id="AGWK01000039">
    <property type="protein sequence ID" value="EHO68867.1"/>
    <property type="molecule type" value="Genomic_DNA"/>
</dbReference>
<proteinExistence type="predicted"/>
<evidence type="ECO:0000313" key="3">
    <source>
        <dbReference type="Proteomes" id="UP000016023"/>
    </source>
</evidence>
<dbReference type="HOGENOM" id="CLU_179299_3_1_10"/>
<dbReference type="RefSeq" id="WP_006952945.1">
    <property type="nucleotide sequence ID" value="NZ_JH594522.1"/>
</dbReference>
<feature type="compositionally biased region" description="Acidic residues" evidence="1">
    <location>
        <begin position="40"/>
        <end position="56"/>
    </location>
</feature>
<evidence type="ECO:0000256" key="1">
    <source>
        <dbReference type="SAM" id="MobiDB-lite"/>
    </source>
</evidence>
<reference evidence="2 3" key="1">
    <citation type="submission" date="2011-12" db="EMBL/GenBank/DDBJ databases">
        <title>The Genome Sequence of Prevotella micans F0438.</title>
        <authorList>
            <consortium name="The Broad Institute Genome Sequencing Platform"/>
            <person name="Earl A."/>
            <person name="Ward D."/>
            <person name="Feldgarden M."/>
            <person name="Gevers D."/>
            <person name="Izard J."/>
            <person name="Baranova O.V."/>
            <person name="Blanton J.M."/>
            <person name="Wade W.G."/>
            <person name="Dewhirst F.E."/>
            <person name="Young S.K."/>
            <person name="Zeng Q."/>
            <person name="Gargeya S."/>
            <person name="Fitzgerald M."/>
            <person name="Haas B."/>
            <person name="Abouelleil A."/>
            <person name="Alvarado L."/>
            <person name="Arachchi H.M."/>
            <person name="Berlin A."/>
            <person name="Chapman S.B."/>
            <person name="Gearin G."/>
            <person name="Goldberg J."/>
            <person name="Griggs A."/>
            <person name="Gujja S."/>
            <person name="Hansen M."/>
            <person name="Heiman D."/>
            <person name="Howarth C."/>
            <person name="Larimer J."/>
            <person name="Lui A."/>
            <person name="MacDonald P.J.P."/>
            <person name="McCowen C."/>
            <person name="Montmayeur A."/>
            <person name="Murphy C."/>
            <person name="Neiman D."/>
            <person name="Pearson M."/>
            <person name="Priest M."/>
            <person name="Roberts A."/>
            <person name="Saif S."/>
            <person name="Shea T."/>
            <person name="Sisk P."/>
            <person name="Stolte C."/>
            <person name="Sykes S."/>
            <person name="Wortman J."/>
            <person name="Nusbaum C."/>
            <person name="Birren B."/>
        </authorList>
    </citation>
    <scope>NUCLEOTIDE SEQUENCE [LARGE SCALE GENOMIC DNA]</scope>
    <source>
        <strain evidence="2 3">F0438</strain>
    </source>
</reference>
<dbReference type="AlphaFoldDB" id="H1Q3I1"/>
<organism evidence="2 3">
    <name type="scientific">Prevotella micans F0438</name>
    <dbReference type="NCBI Taxonomy" id="883158"/>
    <lineage>
        <taxon>Bacteria</taxon>
        <taxon>Pseudomonadati</taxon>
        <taxon>Bacteroidota</taxon>
        <taxon>Bacteroidia</taxon>
        <taxon>Bacteroidales</taxon>
        <taxon>Prevotellaceae</taxon>
        <taxon>Prevotella</taxon>
    </lineage>
</organism>
<gene>
    <name evidence="2" type="ORF">HMPREF9140_01469</name>
</gene>
<name>H1Q3I1_9BACT</name>
<dbReference type="PATRIC" id="fig|883158.3.peg.1465"/>